<keyword evidence="4 5" id="KW-0975">Bacterial flagellum</keyword>
<organism evidence="10 11">
    <name type="scientific">Azospirillum isscasi</name>
    <dbReference type="NCBI Taxonomy" id="3053926"/>
    <lineage>
        <taxon>Bacteria</taxon>
        <taxon>Pseudomonadati</taxon>
        <taxon>Pseudomonadota</taxon>
        <taxon>Alphaproteobacteria</taxon>
        <taxon>Rhodospirillales</taxon>
        <taxon>Azospirillaceae</taxon>
        <taxon>Azospirillum</taxon>
    </lineage>
</organism>
<reference evidence="10 11" key="1">
    <citation type="submission" date="2023-06" db="EMBL/GenBank/DDBJ databases">
        <title>Azospirillum isscasensis sp.nov, a bacterium isolated from rhizosphere soil of rice.</title>
        <authorList>
            <person name="Wang H."/>
        </authorList>
    </citation>
    <scope>NUCLEOTIDE SEQUENCE [LARGE SCALE GENOMIC DNA]</scope>
    <source>
        <strain evidence="10 11">C340-1</strain>
    </source>
</reference>
<dbReference type="Pfam" id="PF06429">
    <property type="entry name" value="Flg_bbr_C"/>
    <property type="match status" value="1"/>
</dbReference>
<dbReference type="InterPro" id="IPR011491">
    <property type="entry name" value="FlgE_D2"/>
</dbReference>
<dbReference type="SUPFAM" id="SSF117143">
    <property type="entry name" value="Flagellar hook protein flgE"/>
    <property type="match status" value="1"/>
</dbReference>
<feature type="domain" description="Flagellar hook protein FlgE D2" evidence="8">
    <location>
        <begin position="182"/>
        <end position="281"/>
    </location>
</feature>
<dbReference type="EMBL" id="JAUJFI010000054">
    <property type="protein sequence ID" value="MDQ2103619.1"/>
    <property type="molecule type" value="Genomic_DNA"/>
</dbReference>
<evidence type="ECO:0000256" key="5">
    <source>
        <dbReference type="RuleBase" id="RU362116"/>
    </source>
</evidence>
<comment type="function">
    <text evidence="5">A flexible structure which links the flagellar filament to the drive apparatus in the basal body.</text>
</comment>
<keyword evidence="10" id="KW-0969">Cilium</keyword>
<keyword evidence="10" id="KW-0966">Cell projection</keyword>
<dbReference type="RefSeq" id="WP_306706769.1">
    <property type="nucleotide sequence ID" value="NZ_JAUJFI010000054.1"/>
</dbReference>
<dbReference type="NCBIfam" id="TIGR03506">
    <property type="entry name" value="FlgEFG_subfam"/>
    <property type="match status" value="1"/>
</dbReference>
<name>A0ABU0WHC8_9PROT</name>
<feature type="domain" description="Flagellar basal-body/hook protein C-terminal" evidence="7">
    <location>
        <begin position="366"/>
        <end position="408"/>
    </location>
</feature>
<gene>
    <name evidence="10" type="ORF">QSG27_13040</name>
</gene>
<dbReference type="PROSITE" id="PS00588">
    <property type="entry name" value="FLAGELLA_BB_ROD"/>
    <property type="match status" value="1"/>
</dbReference>
<protein>
    <recommendedName>
        <fullName evidence="3 5">Flagellar hook protein FlgE</fullName>
    </recommendedName>
</protein>
<accession>A0ABU0WHC8</accession>
<comment type="similarity">
    <text evidence="2 5">Belongs to the flagella basal body rod proteins family.</text>
</comment>
<evidence type="ECO:0000256" key="2">
    <source>
        <dbReference type="ARBA" id="ARBA00009677"/>
    </source>
</evidence>
<comment type="caution">
    <text evidence="10">The sequence shown here is derived from an EMBL/GenBank/DDBJ whole genome shotgun (WGS) entry which is preliminary data.</text>
</comment>
<sequence length="410" mass="42185">MSLFSAMRSGVSGMSAQSSRMAAISDNISNSATIGYKRAAVDFSTLMTSSGSTTSYAAGGVRSNVHYQVLKDGTIQGTQSATDMAIEGRGFFVVADNAGNTGNSPGYALTRAGSFLPDDQGFLRNSAGQYLQAWKLGPDGSLPAVNRNGFDGMSAVSIAGLAYGGSKTTQMNFSGNLPAQATAGTSFDTSTSLYDGLGNPLDVTMTWTKTANPNEWSLSVTAPPGYAAALSTGTVTFDTTGANAGLPAGALPQVTLTSPANPTPDTVNVAIGNLTQLNGDYVPQFMGDGARAGRVSTVDIDKAGTLWAVYDNGARQPLYQVPVADVVNPGGLVPQDGNTYTLGIDSGTMTLSTGNSGTAGAVAGYALEQSNVDIAEELVSLIETQRAYSSNATLVRTADEMVDETTRLKR</sequence>
<dbReference type="Pfam" id="PF00460">
    <property type="entry name" value="Flg_bb_rod"/>
    <property type="match status" value="1"/>
</dbReference>
<dbReference type="InterPro" id="IPR020013">
    <property type="entry name" value="Flagellar_FlgE/F/G"/>
</dbReference>
<dbReference type="InterPro" id="IPR037925">
    <property type="entry name" value="FlgE/F/G-like"/>
</dbReference>
<dbReference type="Proteomes" id="UP001227317">
    <property type="component" value="Unassembled WGS sequence"/>
</dbReference>
<dbReference type="InterPro" id="IPR037058">
    <property type="entry name" value="Falgellar_hook_FlgE_sf"/>
</dbReference>
<evidence type="ECO:0000259" key="6">
    <source>
        <dbReference type="Pfam" id="PF00460"/>
    </source>
</evidence>
<dbReference type="InterPro" id="IPR053967">
    <property type="entry name" value="LlgE_F_G-like_D1"/>
</dbReference>
<dbReference type="PANTHER" id="PTHR30435">
    <property type="entry name" value="FLAGELLAR PROTEIN"/>
    <property type="match status" value="1"/>
</dbReference>
<evidence type="ECO:0000256" key="4">
    <source>
        <dbReference type="ARBA" id="ARBA00023143"/>
    </source>
</evidence>
<evidence type="ECO:0000313" key="11">
    <source>
        <dbReference type="Proteomes" id="UP001227317"/>
    </source>
</evidence>
<comment type="subcellular location">
    <subcellularLocation>
        <location evidence="1 5">Bacterial flagellum basal body</location>
    </subcellularLocation>
</comment>
<feature type="domain" description="Flagellar hook protein FlgE/F/G-like D1" evidence="9">
    <location>
        <begin position="85"/>
        <end position="133"/>
    </location>
</feature>
<evidence type="ECO:0000313" key="10">
    <source>
        <dbReference type="EMBL" id="MDQ2103619.1"/>
    </source>
</evidence>
<keyword evidence="10" id="KW-0282">Flagellum</keyword>
<evidence type="ECO:0000259" key="8">
    <source>
        <dbReference type="Pfam" id="PF07559"/>
    </source>
</evidence>
<dbReference type="InterPro" id="IPR010930">
    <property type="entry name" value="Flg_bb/hook_C_dom"/>
</dbReference>
<dbReference type="Pfam" id="PF22692">
    <property type="entry name" value="LlgE_F_G_D1"/>
    <property type="match status" value="1"/>
</dbReference>
<evidence type="ECO:0000259" key="9">
    <source>
        <dbReference type="Pfam" id="PF22692"/>
    </source>
</evidence>
<dbReference type="InterPro" id="IPR001444">
    <property type="entry name" value="Flag_bb_rod_N"/>
</dbReference>
<evidence type="ECO:0000256" key="3">
    <source>
        <dbReference type="ARBA" id="ARBA00019015"/>
    </source>
</evidence>
<dbReference type="Gene3D" id="2.60.98.20">
    <property type="entry name" value="Flagellar hook protein FlgE"/>
    <property type="match status" value="1"/>
</dbReference>
<evidence type="ECO:0000256" key="1">
    <source>
        <dbReference type="ARBA" id="ARBA00004117"/>
    </source>
</evidence>
<feature type="domain" description="Flagellar basal body rod protein N-terminal" evidence="6">
    <location>
        <begin position="7"/>
        <end position="37"/>
    </location>
</feature>
<dbReference type="PANTHER" id="PTHR30435:SF1">
    <property type="entry name" value="FLAGELLAR HOOK PROTEIN FLGE"/>
    <property type="match status" value="1"/>
</dbReference>
<dbReference type="Pfam" id="PF07559">
    <property type="entry name" value="FlgE_D2"/>
    <property type="match status" value="1"/>
</dbReference>
<dbReference type="InterPro" id="IPR019776">
    <property type="entry name" value="Flagellar_basal_body_rod_CS"/>
</dbReference>
<keyword evidence="11" id="KW-1185">Reference proteome</keyword>
<evidence type="ECO:0000259" key="7">
    <source>
        <dbReference type="Pfam" id="PF06429"/>
    </source>
</evidence>
<proteinExistence type="inferred from homology"/>